<dbReference type="AlphaFoldDB" id="A0A939RW27"/>
<dbReference type="InterPro" id="IPR013538">
    <property type="entry name" value="ASHA1/2-like_C"/>
</dbReference>
<dbReference type="InterPro" id="IPR023393">
    <property type="entry name" value="START-like_dom_sf"/>
</dbReference>
<gene>
    <name evidence="3" type="ORF">J4G33_10490</name>
</gene>
<accession>A0A939RW27</accession>
<evidence type="ECO:0000313" key="3">
    <source>
        <dbReference type="EMBL" id="MBO1752228.1"/>
    </source>
</evidence>
<dbReference type="Pfam" id="PF08327">
    <property type="entry name" value="AHSA1"/>
    <property type="match status" value="1"/>
</dbReference>
<name>A0A939RW27_9CELL</name>
<proteinExistence type="inferred from homology"/>
<dbReference type="Gene3D" id="3.30.530.20">
    <property type="match status" value="1"/>
</dbReference>
<organism evidence="3 4">
    <name type="scientific">Actinotalea soli</name>
    <dbReference type="NCBI Taxonomy" id="2819234"/>
    <lineage>
        <taxon>Bacteria</taxon>
        <taxon>Bacillati</taxon>
        <taxon>Actinomycetota</taxon>
        <taxon>Actinomycetes</taxon>
        <taxon>Micrococcales</taxon>
        <taxon>Cellulomonadaceae</taxon>
        <taxon>Actinotalea</taxon>
    </lineage>
</organism>
<feature type="domain" description="Activator of Hsp90 ATPase homologue 1/2-like C-terminal" evidence="2">
    <location>
        <begin position="25"/>
        <end position="133"/>
    </location>
</feature>
<comment type="similarity">
    <text evidence="1">Belongs to the AHA1 family.</text>
</comment>
<evidence type="ECO:0000256" key="1">
    <source>
        <dbReference type="ARBA" id="ARBA00006817"/>
    </source>
</evidence>
<evidence type="ECO:0000313" key="4">
    <source>
        <dbReference type="Proteomes" id="UP000664209"/>
    </source>
</evidence>
<sequence>MTTTFGEVTRRGDRFDLDFERVYSTTVEDVWSAVTEPDRLARWMAPFVGDLRLGGRWQWPGEDGGVDCVGTVTECEPPRRYTTTWEYAGESPSTVEVTVTEHPEGAVLTLRHTDLADAGYGAGWQAYLEQLDRDLPVAASSAVDPDRPAGVSWDARFAALHAVWGPRIAQARGAVTRSGAV</sequence>
<dbReference type="Proteomes" id="UP000664209">
    <property type="component" value="Unassembled WGS sequence"/>
</dbReference>
<dbReference type="SUPFAM" id="SSF55961">
    <property type="entry name" value="Bet v1-like"/>
    <property type="match status" value="1"/>
</dbReference>
<evidence type="ECO:0000259" key="2">
    <source>
        <dbReference type="Pfam" id="PF08327"/>
    </source>
</evidence>
<comment type="caution">
    <text evidence="3">The sequence shown here is derived from an EMBL/GenBank/DDBJ whole genome shotgun (WGS) entry which is preliminary data.</text>
</comment>
<dbReference type="CDD" id="cd08899">
    <property type="entry name" value="SRPBCC_CalC_Aha1-like_6"/>
    <property type="match status" value="1"/>
</dbReference>
<protein>
    <submittedName>
        <fullName evidence="3">SRPBCC family protein</fullName>
    </submittedName>
</protein>
<keyword evidence="4" id="KW-1185">Reference proteome</keyword>
<reference evidence="3" key="1">
    <citation type="submission" date="2021-03" db="EMBL/GenBank/DDBJ databases">
        <title>Actinotalea soli sp. nov., isolated from soil.</title>
        <authorList>
            <person name="Ping W."/>
            <person name="Zhang J."/>
        </authorList>
    </citation>
    <scope>NUCLEOTIDE SEQUENCE</scope>
    <source>
        <strain evidence="3">BY-33</strain>
    </source>
</reference>
<dbReference type="RefSeq" id="WP_208055924.1">
    <property type="nucleotide sequence ID" value="NZ_JAGEMK010000005.1"/>
</dbReference>
<dbReference type="EMBL" id="JAGEMK010000005">
    <property type="protein sequence ID" value="MBO1752228.1"/>
    <property type="molecule type" value="Genomic_DNA"/>
</dbReference>